<evidence type="ECO:0000256" key="1">
    <source>
        <dbReference type="ARBA" id="ARBA00005234"/>
    </source>
</evidence>
<dbReference type="Pfam" id="PF02902">
    <property type="entry name" value="Peptidase_C48"/>
    <property type="match status" value="1"/>
</dbReference>
<reference evidence="6 7" key="1">
    <citation type="journal article" date="2015" name="Genome Biol. Evol.">
        <title>Comparative Genomics of a Bacterivorous Green Alga Reveals Evolutionary Causalities and Consequences of Phago-Mixotrophic Mode of Nutrition.</title>
        <authorList>
            <person name="Burns J.A."/>
            <person name="Paasch A."/>
            <person name="Narechania A."/>
            <person name="Kim E."/>
        </authorList>
    </citation>
    <scope>NUCLEOTIDE SEQUENCE [LARGE SCALE GENOMIC DNA]</scope>
    <source>
        <strain evidence="6 7">PLY_AMNH</strain>
    </source>
</reference>
<dbReference type="InterPro" id="IPR003653">
    <property type="entry name" value="Peptidase_C48_C"/>
</dbReference>
<dbReference type="SUPFAM" id="SSF54001">
    <property type="entry name" value="Cysteine proteinases"/>
    <property type="match status" value="1"/>
</dbReference>
<proteinExistence type="inferred from homology"/>
<evidence type="ECO:0000256" key="2">
    <source>
        <dbReference type="ARBA" id="ARBA00022670"/>
    </source>
</evidence>
<dbReference type="Proteomes" id="UP001190700">
    <property type="component" value="Unassembled WGS sequence"/>
</dbReference>
<dbReference type="AlphaFoldDB" id="A0AAE0L4H2"/>
<keyword evidence="2" id="KW-0645">Protease</keyword>
<dbReference type="GO" id="GO:0016929">
    <property type="term" value="F:deSUMOylase activity"/>
    <property type="evidence" value="ECO:0007669"/>
    <property type="project" value="TreeGrafter"/>
</dbReference>
<evidence type="ECO:0000313" key="7">
    <source>
        <dbReference type="Proteomes" id="UP001190700"/>
    </source>
</evidence>
<evidence type="ECO:0000313" key="6">
    <source>
        <dbReference type="EMBL" id="KAK3271400.1"/>
    </source>
</evidence>
<dbReference type="InterPro" id="IPR038765">
    <property type="entry name" value="Papain-like_cys_pep_sf"/>
</dbReference>
<gene>
    <name evidence="6" type="ORF">CYMTET_20246</name>
</gene>
<evidence type="ECO:0000259" key="5">
    <source>
        <dbReference type="PROSITE" id="PS50600"/>
    </source>
</evidence>
<organism evidence="6 7">
    <name type="scientific">Cymbomonas tetramitiformis</name>
    <dbReference type="NCBI Taxonomy" id="36881"/>
    <lineage>
        <taxon>Eukaryota</taxon>
        <taxon>Viridiplantae</taxon>
        <taxon>Chlorophyta</taxon>
        <taxon>Pyramimonadophyceae</taxon>
        <taxon>Pyramimonadales</taxon>
        <taxon>Pyramimonadaceae</taxon>
        <taxon>Cymbomonas</taxon>
    </lineage>
</organism>
<sequence length="271" mass="31406">MNDWKVVPVTGQVEVNGQALQEPTPEPEEEPDTDMMRLNDELETKVQKVLARPEQPSEVVAINNFANIQITVSTIRCLQAGERLNDEVINYFLALLQQRELRKRPGEPRFHFFSTFFYNALFARNKNFNYQAVQRWTTVEKLNYSLIKCRKVFVPVHQQGSHWVLAVINLVDEQVEYYDSMGGVDRTCMSNLKSYIAEEFNDKGGEPLDTARWPAVAPSDIPQQDNGFDCGVFMLTYADYLSREHAFTFSQEHIPHIRERIRNEILQDKAD</sequence>
<protein>
    <recommendedName>
        <fullName evidence="5">Ubiquitin-like protease family profile domain-containing protein</fullName>
    </recommendedName>
</protein>
<accession>A0AAE0L4H2</accession>
<keyword evidence="3" id="KW-0378">Hydrolase</keyword>
<comment type="similarity">
    <text evidence="1">Belongs to the peptidase C48 family.</text>
</comment>
<dbReference type="GO" id="GO:0006508">
    <property type="term" value="P:proteolysis"/>
    <property type="evidence" value="ECO:0007669"/>
    <property type="project" value="UniProtKB-KW"/>
</dbReference>
<evidence type="ECO:0000256" key="3">
    <source>
        <dbReference type="ARBA" id="ARBA00022801"/>
    </source>
</evidence>
<dbReference type="PANTHER" id="PTHR12606">
    <property type="entry name" value="SENTRIN/SUMO-SPECIFIC PROTEASE"/>
    <property type="match status" value="1"/>
</dbReference>
<feature type="domain" description="Ubiquitin-like protease family profile" evidence="5">
    <location>
        <begin position="68"/>
        <end position="241"/>
    </location>
</feature>
<keyword evidence="7" id="KW-1185">Reference proteome</keyword>
<evidence type="ECO:0000256" key="4">
    <source>
        <dbReference type="ARBA" id="ARBA00022807"/>
    </source>
</evidence>
<keyword evidence="4" id="KW-0788">Thiol protease</keyword>
<comment type="caution">
    <text evidence="6">The sequence shown here is derived from an EMBL/GenBank/DDBJ whole genome shotgun (WGS) entry which is preliminary data.</text>
</comment>
<name>A0AAE0L4H2_9CHLO</name>
<dbReference type="Gene3D" id="3.40.395.10">
    <property type="entry name" value="Adenoviral Proteinase, Chain A"/>
    <property type="match status" value="1"/>
</dbReference>
<dbReference type="EMBL" id="LGRX02009785">
    <property type="protein sequence ID" value="KAK3271400.1"/>
    <property type="molecule type" value="Genomic_DNA"/>
</dbReference>
<dbReference type="GO" id="GO:0005634">
    <property type="term" value="C:nucleus"/>
    <property type="evidence" value="ECO:0007669"/>
    <property type="project" value="TreeGrafter"/>
</dbReference>
<dbReference type="PANTHER" id="PTHR12606:SF1">
    <property type="entry name" value="UBIQUITIN-LIKE-SPECIFIC PROTEASE 1A"/>
    <property type="match status" value="1"/>
</dbReference>
<dbReference type="PROSITE" id="PS50600">
    <property type="entry name" value="ULP_PROTEASE"/>
    <property type="match status" value="1"/>
</dbReference>
<dbReference type="GO" id="GO:0016926">
    <property type="term" value="P:protein desumoylation"/>
    <property type="evidence" value="ECO:0007669"/>
    <property type="project" value="TreeGrafter"/>
</dbReference>